<evidence type="ECO:0000313" key="2">
    <source>
        <dbReference type="Proteomes" id="UP001060215"/>
    </source>
</evidence>
<organism evidence="1 2">
    <name type="scientific">Camellia lanceoleosa</name>
    <dbReference type="NCBI Taxonomy" id="1840588"/>
    <lineage>
        <taxon>Eukaryota</taxon>
        <taxon>Viridiplantae</taxon>
        <taxon>Streptophyta</taxon>
        <taxon>Embryophyta</taxon>
        <taxon>Tracheophyta</taxon>
        <taxon>Spermatophyta</taxon>
        <taxon>Magnoliopsida</taxon>
        <taxon>eudicotyledons</taxon>
        <taxon>Gunneridae</taxon>
        <taxon>Pentapetalae</taxon>
        <taxon>asterids</taxon>
        <taxon>Ericales</taxon>
        <taxon>Theaceae</taxon>
        <taxon>Camellia</taxon>
    </lineage>
</organism>
<reference evidence="1 2" key="1">
    <citation type="journal article" date="2022" name="Plant J.">
        <title>Chromosome-level genome of Camellia lanceoleosa provides a valuable resource for understanding genome evolution and self-incompatibility.</title>
        <authorList>
            <person name="Gong W."/>
            <person name="Xiao S."/>
            <person name="Wang L."/>
            <person name="Liao Z."/>
            <person name="Chang Y."/>
            <person name="Mo W."/>
            <person name="Hu G."/>
            <person name="Li W."/>
            <person name="Zhao G."/>
            <person name="Zhu H."/>
            <person name="Hu X."/>
            <person name="Ji K."/>
            <person name="Xiang X."/>
            <person name="Song Q."/>
            <person name="Yuan D."/>
            <person name="Jin S."/>
            <person name="Zhang L."/>
        </authorList>
    </citation>
    <scope>NUCLEOTIDE SEQUENCE [LARGE SCALE GENOMIC DNA]</scope>
    <source>
        <strain evidence="1">SQ_2022a</strain>
    </source>
</reference>
<dbReference type="Proteomes" id="UP001060215">
    <property type="component" value="Chromosome 6"/>
</dbReference>
<gene>
    <name evidence="1" type="ORF">LOK49_LG03G00542</name>
</gene>
<name>A0ACC0IBX0_9ERIC</name>
<dbReference type="EMBL" id="CM045763">
    <property type="protein sequence ID" value="KAI8022332.1"/>
    <property type="molecule type" value="Genomic_DNA"/>
</dbReference>
<sequence length="68" mass="7463">MGVDLATERAGFAEMEDVNFSDSELVCHVRDALRSVTLLCLGPSVELVARLKNVVYYPNYALLSGVML</sequence>
<protein>
    <submittedName>
        <fullName evidence="1">Uncharacterized protein</fullName>
    </submittedName>
</protein>
<accession>A0ACC0IBX0</accession>
<keyword evidence="2" id="KW-1185">Reference proteome</keyword>
<evidence type="ECO:0000313" key="1">
    <source>
        <dbReference type="EMBL" id="KAI8022332.1"/>
    </source>
</evidence>
<proteinExistence type="predicted"/>
<comment type="caution">
    <text evidence="1">The sequence shown here is derived from an EMBL/GenBank/DDBJ whole genome shotgun (WGS) entry which is preliminary data.</text>
</comment>